<evidence type="ECO:0000259" key="11">
    <source>
        <dbReference type="Pfam" id="PF13953"/>
    </source>
</evidence>
<keyword evidence="3 10" id="KW-0813">Transport</keyword>
<proteinExistence type="inferred from homology"/>
<feature type="domain" description="PapC-like C-terminal" evidence="11">
    <location>
        <begin position="778"/>
        <end position="839"/>
    </location>
</feature>
<gene>
    <name evidence="13" type="ORF">PF66_00783</name>
</gene>
<accession>A0A0M9GKC7</accession>
<name>A0A0M9GKC7_9PSED</name>
<comment type="similarity">
    <text evidence="2 10">Belongs to the fimbrial export usher family.</text>
</comment>
<evidence type="ECO:0000259" key="12">
    <source>
        <dbReference type="Pfam" id="PF13954"/>
    </source>
</evidence>
<dbReference type="Gene3D" id="3.10.20.410">
    <property type="match status" value="1"/>
</dbReference>
<sequence length="854" mass="93512">MDWLYRRTKEVLVSSCRGKTEAATFPLLQNVNRQARLPLSLGLFLLVPDVALAEPVEEGLRFNTAFIHGGEQPADIRAFLEGNSVLPGLYRVDIYLNRVLSARRDVRFNRDSSSGRVEPCLTPDLLRDLGLDTERLASLGRVSPESAGEQCFDLGQLERASVDYQPNSLALNLSVPQVALRRDARGYLSPELWDQGVNSAFVSYSLNGNRREFDRQKTDSYYLGLRNGLNLGPWRLRNESSLVHGDLQSTRFTSNQTYAQRDLTAWKGQLTLGETYTDSRVFDSVRFRGVQVASDDGMLPDSERVYAPVIRGVAESNATVEIRQAGYLLYSANVPPGPFEISDFYPSGSNGDLLVTVIEADGRQRTFVQAFASLPLMLPKGSFSYSVEAGEYDSNDSRQMNPGFASTTLIYGLSERLSGFGGVQVADGFEASNLGVGVNTGVGAVSADLTHSVSHQGATDLGGKSLRLRYANTLNATRTTFALAGYRYSSEHYRSFEQHVEERSNLTRTSLGRARDRFDITLSQPLETGTFSFTALEQRYWNLPGKSRQFNATYGGYWRDLSYSLSLDRTRSADLDGRVATDHQFTLTLSLPLGRHERSTRASLTAVRDNQGDSSVMAGLTGRVLDRNAFYSVLAGNDGSGARAGSASVNATTSVGRFEAGYSHGQDFNSWNLGARGSLVAHAGGVNLGQSLGDTFVLAEVPGVRGAHFNNFGGVETGRNGFAVVPYVQPYRANWVSLDTRRLGADVEVDNAVVQVVPRRGSSTHALFKASAGRRVQFELSLADGSALPFGASVQDAQGKVLAVVDPTSRALVLSEQEQGTLQVRWSGHGCQFQFRLPPRDPQLTYDRVREVCR</sequence>
<dbReference type="Pfam" id="PF13954">
    <property type="entry name" value="PapC_N"/>
    <property type="match status" value="1"/>
</dbReference>
<dbReference type="Pfam" id="PF00577">
    <property type="entry name" value="Usher"/>
    <property type="match status" value="1"/>
</dbReference>
<comment type="subcellular location">
    <subcellularLocation>
        <location evidence="1 10">Cell outer membrane</location>
        <topology evidence="1 10">Multi-pass membrane protein</topology>
    </subcellularLocation>
</comment>
<dbReference type="EMBL" id="JSYZ01000002">
    <property type="protein sequence ID" value="KPA93040.1"/>
    <property type="molecule type" value="Genomic_DNA"/>
</dbReference>
<feature type="domain" description="PapC N-terminal" evidence="12">
    <location>
        <begin position="62"/>
        <end position="208"/>
    </location>
</feature>
<comment type="caution">
    <text evidence="13">The sequence shown here is derived from an EMBL/GenBank/DDBJ whole genome shotgun (WGS) entry which is preliminary data.</text>
</comment>
<dbReference type="PANTHER" id="PTHR30451">
    <property type="entry name" value="OUTER MEMBRANE USHER PROTEIN"/>
    <property type="match status" value="1"/>
</dbReference>
<dbReference type="AlphaFoldDB" id="A0A0M9GKC7"/>
<dbReference type="InterPro" id="IPR042186">
    <property type="entry name" value="FimD_plug_dom"/>
</dbReference>
<evidence type="ECO:0000256" key="10">
    <source>
        <dbReference type="RuleBase" id="RU003884"/>
    </source>
</evidence>
<keyword evidence="8 10" id="KW-0472">Membrane</keyword>
<dbReference type="SUPFAM" id="SSF141729">
    <property type="entry name" value="FimD N-terminal domain-like"/>
    <property type="match status" value="1"/>
</dbReference>
<organism evidence="13 14">
    <name type="scientific">Pseudomonas asplenii</name>
    <dbReference type="NCBI Taxonomy" id="53407"/>
    <lineage>
        <taxon>Bacteria</taxon>
        <taxon>Pseudomonadati</taxon>
        <taxon>Pseudomonadota</taxon>
        <taxon>Gammaproteobacteria</taxon>
        <taxon>Pseudomonadales</taxon>
        <taxon>Pseudomonadaceae</taxon>
        <taxon>Pseudomonas</taxon>
    </lineage>
</organism>
<dbReference type="PANTHER" id="PTHR30451:SF21">
    <property type="entry name" value="FIMBRIAL USHER DOMAIN-CONTAINING PROTEIN YDET-RELATED"/>
    <property type="match status" value="1"/>
</dbReference>
<evidence type="ECO:0000256" key="6">
    <source>
        <dbReference type="ARBA" id="ARBA00022692"/>
    </source>
</evidence>
<dbReference type="Gene3D" id="2.60.40.2610">
    <property type="entry name" value="Outer membrane usher protein FimD, plug domain"/>
    <property type="match status" value="1"/>
</dbReference>
<evidence type="ECO:0000256" key="3">
    <source>
        <dbReference type="ARBA" id="ARBA00022448"/>
    </source>
</evidence>
<dbReference type="InterPro" id="IPR043142">
    <property type="entry name" value="PapC-like_C_sf"/>
</dbReference>
<keyword evidence="9 10" id="KW-0998">Cell outer membrane</keyword>
<keyword evidence="4" id="KW-1134">Transmembrane beta strand</keyword>
<dbReference type="GO" id="GO:0009279">
    <property type="term" value="C:cell outer membrane"/>
    <property type="evidence" value="ECO:0007669"/>
    <property type="project" value="UniProtKB-SubCell"/>
</dbReference>
<evidence type="ECO:0000256" key="2">
    <source>
        <dbReference type="ARBA" id="ARBA00008064"/>
    </source>
</evidence>
<dbReference type="InterPro" id="IPR025949">
    <property type="entry name" value="PapC-like_C"/>
</dbReference>
<evidence type="ECO:0000256" key="8">
    <source>
        <dbReference type="ARBA" id="ARBA00023136"/>
    </source>
</evidence>
<dbReference type="InterPro" id="IPR000015">
    <property type="entry name" value="Fimb_usher"/>
</dbReference>
<dbReference type="PROSITE" id="PS01151">
    <property type="entry name" value="FIMBRIAL_USHER"/>
    <property type="match status" value="1"/>
</dbReference>
<dbReference type="InterPro" id="IPR037224">
    <property type="entry name" value="PapC_N_sf"/>
</dbReference>
<evidence type="ECO:0000313" key="14">
    <source>
        <dbReference type="Proteomes" id="UP000037931"/>
    </source>
</evidence>
<keyword evidence="6 10" id="KW-0812">Transmembrane</keyword>
<dbReference type="PATRIC" id="fig|50340.43.peg.2788"/>
<evidence type="ECO:0000256" key="9">
    <source>
        <dbReference type="ARBA" id="ARBA00023237"/>
    </source>
</evidence>
<reference evidence="13 14" key="1">
    <citation type="journal article" date="2015" name="PLoS ONE">
        <title>Rice-Infecting Pseudomonas Genomes Are Highly Accessorized and Harbor Multiple Putative Virulence Mechanisms to Cause Sheath Brown Rot.</title>
        <authorList>
            <person name="Quibod I.L."/>
            <person name="Grande G."/>
            <person name="Oreiro E.G."/>
            <person name="Borja F.N."/>
            <person name="Dossa G.S."/>
            <person name="Mauleon R."/>
            <person name="Cruz C.V."/>
            <person name="Oliva R."/>
        </authorList>
    </citation>
    <scope>NUCLEOTIDE SEQUENCE [LARGE SCALE GENOMIC DNA]</scope>
    <source>
        <strain evidence="13 14">IRRI 6609</strain>
    </source>
</reference>
<keyword evidence="5 10" id="KW-1029">Fimbrium biogenesis</keyword>
<protein>
    <submittedName>
        <fullName evidence="13">P pilus assembly protein, porin PapC</fullName>
    </submittedName>
</protein>
<dbReference type="InterPro" id="IPR025885">
    <property type="entry name" value="PapC_N"/>
</dbReference>
<dbReference type="Gene3D" id="2.60.40.3110">
    <property type="match status" value="1"/>
</dbReference>
<keyword evidence="14" id="KW-1185">Reference proteome</keyword>
<evidence type="ECO:0000256" key="5">
    <source>
        <dbReference type="ARBA" id="ARBA00022558"/>
    </source>
</evidence>
<evidence type="ECO:0000256" key="1">
    <source>
        <dbReference type="ARBA" id="ARBA00004571"/>
    </source>
</evidence>
<keyword evidence="7" id="KW-0732">Signal</keyword>
<evidence type="ECO:0000256" key="7">
    <source>
        <dbReference type="ARBA" id="ARBA00022729"/>
    </source>
</evidence>
<dbReference type="GO" id="GO:0009297">
    <property type="term" value="P:pilus assembly"/>
    <property type="evidence" value="ECO:0007669"/>
    <property type="project" value="InterPro"/>
</dbReference>
<dbReference type="Pfam" id="PF13953">
    <property type="entry name" value="PapC_C"/>
    <property type="match status" value="1"/>
</dbReference>
<dbReference type="GO" id="GO:0015473">
    <property type="term" value="F:fimbrial usher porin activity"/>
    <property type="evidence" value="ECO:0007669"/>
    <property type="project" value="InterPro"/>
</dbReference>
<evidence type="ECO:0000256" key="4">
    <source>
        <dbReference type="ARBA" id="ARBA00022452"/>
    </source>
</evidence>
<dbReference type="Proteomes" id="UP000037931">
    <property type="component" value="Unassembled WGS sequence"/>
</dbReference>
<dbReference type="InterPro" id="IPR018030">
    <property type="entry name" value="Fimbrial_membr_usher_CS"/>
</dbReference>
<evidence type="ECO:0000313" key="13">
    <source>
        <dbReference type="EMBL" id="KPA93040.1"/>
    </source>
</evidence>
<dbReference type="STRING" id="50340.PF66_00783"/>
<dbReference type="Gene3D" id="2.60.40.2070">
    <property type="match status" value="1"/>
</dbReference>